<dbReference type="EMBL" id="UXAW01000138">
    <property type="protein sequence ID" value="VDC33968.1"/>
    <property type="molecule type" value="Genomic_DNA"/>
</dbReference>
<accession>A0A3P5XQS2</accession>
<dbReference type="AlphaFoldDB" id="A0A3P5XQS2"/>
<feature type="transmembrane region" description="Helical" evidence="1">
    <location>
        <begin position="166"/>
        <end position="184"/>
    </location>
</feature>
<feature type="transmembrane region" description="Helical" evidence="1">
    <location>
        <begin position="196"/>
        <end position="219"/>
    </location>
</feature>
<sequence>MPIAPFSRMKTSKRHRQIMALINQFAGRPAPLASTRWKNTFAQLYAISAILLGIIHLTTGSMLILIFVFTVISLIGAGFLMKGNPRYSDFFIFLLSAYSGYAALLMKAILAQPLQQNLMVPVQSAAYLFIGFCSITSCAIAADLIVGSRQSPIGARIETPVFMRNALIPLFIMGFATRILHVLFNPSIKDGADIGSGFGGFGTFEFILSLACVILLRLYSLRRTSPYGATIIIVMVAIAILSVITNTKKNILDFALLGVVSVYAFDIKVKPRVLTLFGLLMATVILFISPAIHLMRTGFRDMTVMERITGMYTLIEQHGFSPAALSVAEGAFMKNFTYSYNEYGSYIYPDAQNIDRFSLILPIDQVARGLDSMGTMGVSPFFEEIGESVMPSVLIDKDPETGPDLIAWKYSIRANTSIARPVIGFTASSLAAQGLLGVICLPWLLLLPFFVFSNYFFGNIKGRVFGVFVVAIAFQMVEKEIDQVIPFVFRTGPVIILTVLIFLRMFSRQIRIGKFAL</sequence>
<keyword evidence="1" id="KW-1133">Transmembrane helix</keyword>
<evidence type="ECO:0008006" key="4">
    <source>
        <dbReference type="Google" id="ProtNLM"/>
    </source>
</evidence>
<feature type="transmembrane region" description="Helical" evidence="1">
    <location>
        <begin position="430"/>
        <end position="453"/>
    </location>
</feature>
<feature type="transmembrane region" description="Helical" evidence="1">
    <location>
        <begin position="90"/>
        <end position="110"/>
    </location>
</feature>
<name>A0A3P5XQS2_9RHOB</name>
<evidence type="ECO:0000256" key="1">
    <source>
        <dbReference type="SAM" id="Phobius"/>
    </source>
</evidence>
<organism evidence="2 3">
    <name type="scientific">Pseudogemmobacter humi</name>
    <dbReference type="NCBI Taxonomy" id="2483812"/>
    <lineage>
        <taxon>Bacteria</taxon>
        <taxon>Pseudomonadati</taxon>
        <taxon>Pseudomonadota</taxon>
        <taxon>Alphaproteobacteria</taxon>
        <taxon>Rhodobacterales</taxon>
        <taxon>Paracoccaceae</taxon>
        <taxon>Pseudogemmobacter</taxon>
    </lineage>
</organism>
<feature type="transmembrane region" description="Helical" evidence="1">
    <location>
        <begin position="483"/>
        <end position="503"/>
    </location>
</feature>
<dbReference type="Proteomes" id="UP000277498">
    <property type="component" value="Unassembled WGS sequence"/>
</dbReference>
<feature type="transmembrane region" description="Helical" evidence="1">
    <location>
        <begin position="40"/>
        <end position="57"/>
    </location>
</feature>
<reference evidence="2 3" key="1">
    <citation type="submission" date="2018-11" db="EMBL/GenBank/DDBJ databases">
        <authorList>
            <person name="Criscuolo A."/>
        </authorList>
    </citation>
    <scope>NUCLEOTIDE SEQUENCE [LARGE SCALE GENOMIC DNA]</scope>
    <source>
        <strain evidence="2">ACIP111625</strain>
    </source>
</reference>
<protein>
    <recommendedName>
        <fullName evidence="4">O-antigen polysaccharide polymerase Wzy</fullName>
    </recommendedName>
</protein>
<keyword evidence="1" id="KW-0812">Transmembrane</keyword>
<keyword evidence="1" id="KW-0472">Membrane</keyword>
<evidence type="ECO:0000313" key="3">
    <source>
        <dbReference type="Proteomes" id="UP000277498"/>
    </source>
</evidence>
<evidence type="ECO:0000313" key="2">
    <source>
        <dbReference type="EMBL" id="VDC33968.1"/>
    </source>
</evidence>
<feature type="transmembrane region" description="Helical" evidence="1">
    <location>
        <begin position="63"/>
        <end position="81"/>
    </location>
</feature>
<feature type="transmembrane region" description="Helical" evidence="1">
    <location>
        <begin position="125"/>
        <end position="146"/>
    </location>
</feature>
<feature type="transmembrane region" description="Helical" evidence="1">
    <location>
        <begin position="274"/>
        <end position="295"/>
    </location>
</feature>
<keyword evidence="3" id="KW-1185">Reference proteome</keyword>
<feature type="transmembrane region" description="Helical" evidence="1">
    <location>
        <begin position="226"/>
        <end position="245"/>
    </location>
</feature>
<gene>
    <name evidence="2" type="ORF">XINFAN_04169</name>
</gene>
<proteinExistence type="predicted"/>